<evidence type="ECO:0000313" key="2">
    <source>
        <dbReference type="Proteomes" id="UP000463138"/>
    </source>
</evidence>
<evidence type="ECO:0000313" key="1">
    <source>
        <dbReference type="EMBL" id="KAA0694691.1"/>
    </source>
</evidence>
<dbReference type="RefSeq" id="WP_149332090.1">
    <property type="nucleotide sequence ID" value="NZ_QOVF01000002.1"/>
</dbReference>
<dbReference type="Proteomes" id="UP000463138">
    <property type="component" value="Unassembled WGS sequence"/>
</dbReference>
<dbReference type="AlphaFoldDB" id="A0A7V7GTN4"/>
<keyword evidence="2" id="KW-1185">Reference proteome</keyword>
<dbReference type="EMBL" id="QOVF01000002">
    <property type="protein sequence ID" value="KAA0694691.1"/>
    <property type="molecule type" value="Genomic_DNA"/>
</dbReference>
<accession>A0A7V7GTN4</accession>
<organism evidence="1 2">
    <name type="scientific">Halopseudomonas laoshanensis</name>
    <dbReference type="NCBI Taxonomy" id="2268758"/>
    <lineage>
        <taxon>Bacteria</taxon>
        <taxon>Pseudomonadati</taxon>
        <taxon>Pseudomonadota</taxon>
        <taxon>Gammaproteobacteria</taxon>
        <taxon>Pseudomonadales</taxon>
        <taxon>Pseudomonadaceae</taxon>
        <taxon>Halopseudomonas</taxon>
    </lineage>
</organism>
<gene>
    <name evidence="1" type="ORF">DT594_07300</name>
</gene>
<sequence length="145" mass="16064">MPHTLRLTTLLERDYRQHAHPLQQLKQQLPLIDELCRTLGVSTFSSFIDISAIEWQEAAQLTGQDANSVEADPETGTPLTIEDLSWHPAALGMASLEAVSQHLQRGENLRFQVEDVTPLLTELAECLEHLAPLEADGGQFHFAAA</sequence>
<protein>
    <submittedName>
        <fullName evidence="1">Uncharacterized protein</fullName>
    </submittedName>
</protein>
<comment type="caution">
    <text evidence="1">The sequence shown here is derived from an EMBL/GenBank/DDBJ whole genome shotgun (WGS) entry which is preliminary data.</text>
</comment>
<name>A0A7V7GTN4_9GAMM</name>
<dbReference type="OrthoDB" id="6873289at2"/>
<proteinExistence type="predicted"/>
<reference evidence="1 2" key="1">
    <citation type="submission" date="2018-07" db="EMBL/GenBank/DDBJ databases">
        <title>Pseudomonas laoshanensis sp. nov., isolated from soil.</title>
        <authorList>
            <person name="Sun J."/>
            <person name="Yu L."/>
            <person name="Wang M."/>
            <person name="Zhang C."/>
        </authorList>
    </citation>
    <scope>NUCLEOTIDE SEQUENCE [LARGE SCALE GENOMIC DNA]</scope>
    <source>
        <strain evidence="1 2">Y22</strain>
    </source>
</reference>